<dbReference type="GO" id="GO:0009678">
    <property type="term" value="F:diphosphate hydrolysis-driven proton transmembrane transporter activity"/>
    <property type="evidence" value="ECO:0007669"/>
    <property type="project" value="UniProtKB-UniRule"/>
</dbReference>
<evidence type="ECO:0000256" key="2">
    <source>
        <dbReference type="ARBA" id="ARBA00022448"/>
    </source>
</evidence>
<comment type="function">
    <text evidence="9">Sodium pump that utilizes the energy of pyrophosphate hydrolysis as the driving force for Na(+) movement across the membrane.</text>
</comment>
<comment type="cofactor">
    <cofactor evidence="9">
        <name>Mg(2+)</name>
        <dbReference type="ChEBI" id="CHEBI:18420"/>
    </cofactor>
</comment>
<evidence type="ECO:0000256" key="8">
    <source>
        <dbReference type="ARBA" id="ARBA00023136"/>
    </source>
</evidence>
<keyword evidence="9" id="KW-0915">Sodium</keyword>
<evidence type="ECO:0000256" key="5">
    <source>
        <dbReference type="ARBA" id="ARBA00022967"/>
    </source>
</evidence>
<dbReference type="NCBIfam" id="TIGR01104">
    <property type="entry name" value="V_PPase"/>
    <property type="match status" value="1"/>
</dbReference>
<dbReference type="GO" id="GO:0012505">
    <property type="term" value="C:endomembrane system"/>
    <property type="evidence" value="ECO:0007669"/>
    <property type="project" value="UniProtKB-SubCell"/>
</dbReference>
<accession>E0XV24</accession>
<dbReference type="GO" id="GO:0006814">
    <property type="term" value="P:sodium ion transport"/>
    <property type="evidence" value="ECO:0007669"/>
    <property type="project" value="UniProtKB-UniRule"/>
</dbReference>
<evidence type="ECO:0000256" key="7">
    <source>
        <dbReference type="ARBA" id="ARBA00023065"/>
    </source>
</evidence>
<feature type="transmembrane region" description="Helical" evidence="9">
    <location>
        <begin position="688"/>
        <end position="712"/>
    </location>
</feature>
<evidence type="ECO:0000256" key="9">
    <source>
        <dbReference type="HAMAP-Rule" id="MF_01129"/>
    </source>
</evidence>
<feature type="transmembrane region" description="Helical" evidence="9">
    <location>
        <begin position="345"/>
        <end position="368"/>
    </location>
</feature>
<dbReference type="HAMAP" id="MF_01129">
    <property type="entry name" value="PPase_energized_pump"/>
    <property type="match status" value="1"/>
</dbReference>
<feature type="transmembrane region" description="Helical" evidence="9">
    <location>
        <begin position="610"/>
        <end position="636"/>
    </location>
</feature>
<feature type="transmembrane region" description="Helical" evidence="9">
    <location>
        <begin position="389"/>
        <end position="414"/>
    </location>
</feature>
<keyword evidence="4 9" id="KW-0460">Magnesium</keyword>
<feature type="transmembrane region" description="Helical" evidence="9">
    <location>
        <begin position="61"/>
        <end position="79"/>
    </location>
</feature>
<comment type="catalytic activity">
    <reaction evidence="9">
        <text>Na(+)(in) + diphosphate + H2O = Na(+)(out) + 2 phosphate + H(+)</text>
        <dbReference type="Rhea" id="RHEA:57884"/>
        <dbReference type="ChEBI" id="CHEBI:15377"/>
        <dbReference type="ChEBI" id="CHEBI:15378"/>
        <dbReference type="ChEBI" id="CHEBI:29101"/>
        <dbReference type="ChEBI" id="CHEBI:33019"/>
        <dbReference type="ChEBI" id="CHEBI:43474"/>
        <dbReference type="EC" id="7.2.3.1"/>
    </reaction>
</comment>
<comment type="subcellular location">
    <subcellularLocation>
        <location evidence="9">Cell membrane</location>
        <topology evidence="9">Multi-pass membrane protein</topology>
    </subcellularLocation>
    <subcellularLocation>
        <location evidence="1">Endomembrane system</location>
        <topology evidence="1">Multi-pass membrane protein</topology>
    </subcellularLocation>
</comment>
<evidence type="ECO:0000256" key="3">
    <source>
        <dbReference type="ARBA" id="ARBA00022692"/>
    </source>
</evidence>
<feature type="transmembrane region" description="Helical" evidence="9">
    <location>
        <begin position="420"/>
        <end position="441"/>
    </location>
</feature>
<evidence type="ECO:0000256" key="6">
    <source>
        <dbReference type="ARBA" id="ARBA00022989"/>
    </source>
</evidence>
<feature type="transmembrane region" description="Helical" evidence="9">
    <location>
        <begin position="136"/>
        <end position="163"/>
    </location>
</feature>
<evidence type="ECO:0000313" key="10">
    <source>
        <dbReference type="EMBL" id="ADI18265.1"/>
    </source>
</evidence>
<comment type="similarity">
    <text evidence="9">Belongs to the H(+)-translocating pyrophosphatase (TC 3.A.10) family. K(+)-stimulated subfamily.</text>
</comment>
<feature type="transmembrane region" description="Helical" evidence="9">
    <location>
        <begin position="91"/>
        <end position="116"/>
    </location>
</feature>
<dbReference type="GO" id="GO:0030955">
    <property type="term" value="F:potassium ion binding"/>
    <property type="evidence" value="ECO:0007669"/>
    <property type="project" value="UniProtKB-UniRule"/>
</dbReference>
<dbReference type="PANTHER" id="PTHR31998">
    <property type="entry name" value="K(+)-INSENSITIVE PYROPHOSPHATE-ENERGIZED PROTON PUMP"/>
    <property type="match status" value="1"/>
</dbReference>
<gene>
    <name evidence="9" type="primary">hppA</name>
</gene>
<keyword evidence="9" id="KW-0739">Sodium transport</keyword>
<feature type="transmembrane region" description="Helical" evidence="9">
    <location>
        <begin position="175"/>
        <end position="194"/>
    </location>
</feature>
<dbReference type="InterPro" id="IPR004131">
    <property type="entry name" value="PPase-energised_H-pump"/>
</dbReference>
<feature type="transmembrane region" description="Helical" evidence="9">
    <location>
        <begin position="307"/>
        <end position="325"/>
    </location>
</feature>
<dbReference type="AlphaFoldDB" id="E0XV24"/>
<dbReference type="PIRSF" id="PIRSF001265">
    <property type="entry name" value="H+-PPase"/>
    <property type="match status" value="1"/>
</dbReference>
<keyword evidence="6 9" id="KW-1133">Transmembrane helix</keyword>
<keyword evidence="7 9" id="KW-0406">Ion transport</keyword>
<dbReference type="EC" id="7.2.3.1" evidence="9"/>
<comment type="caution">
    <text evidence="9">Lacks conserved residue(s) required for the propagation of feature annotation.</text>
</comment>
<feature type="transmembrane region" description="Helical" evidence="9">
    <location>
        <begin position="485"/>
        <end position="505"/>
    </location>
</feature>
<keyword evidence="9" id="KW-0630">Potassium</keyword>
<feature type="site" description="Determinant of potassium dependence" evidence="9">
    <location>
        <position position="479"/>
    </location>
</feature>
<comment type="activity regulation">
    <text evidence="9">Requires K(+) for maximal activity.</text>
</comment>
<feature type="transmembrane region" description="Helical" evidence="9">
    <location>
        <begin position="274"/>
        <end position="295"/>
    </location>
</feature>
<dbReference type="GO" id="GO:0005886">
    <property type="term" value="C:plasma membrane"/>
    <property type="evidence" value="ECO:0007669"/>
    <property type="project" value="UniProtKB-SubCell"/>
</dbReference>
<keyword evidence="2 9" id="KW-0813">Transport</keyword>
<name>E0XV24_9GAMM</name>
<dbReference type="GO" id="GO:0004427">
    <property type="term" value="F:inorganic diphosphate phosphatase activity"/>
    <property type="evidence" value="ECO:0007669"/>
    <property type="project" value="UniProtKB-UniRule"/>
</dbReference>
<keyword evidence="3 9" id="KW-0812">Transmembrane</keyword>
<keyword evidence="5 9" id="KW-1278">Translocase</keyword>
<dbReference type="Pfam" id="PF03030">
    <property type="entry name" value="H_PPase"/>
    <property type="match status" value="1"/>
</dbReference>
<sequence>MAVNIILALSLFGLAVGFFYSSGVKKIAVDMGIEDQDVKTKLVKIHAAIAGGAMAFLKQEYKFMAIFIVVFGAIIALLIDDHHTDYVNEGIYTAVAFAIGAIISIASGFIGMKIATEGNVRTTVSANKSLSDAFNVALHSGSVMGFALVSLASLGLLLVYLLLVNIMPAELPTHILMEVIAGFGLGGSSIALFARVGGGIFTKAADVGADLVGKVEAGIPEDDPRNPAVIADNVGDNVGDVAGMGADLFGSCAESTCAAMVISAIAFSGNVDALLFPIVISAVGIPVSLVTLMMVKVTTEEQVGPALKRMLIISSVLMAVVMYFVTVEIIPESFEIGGELYTNAGVYYCFLAGLVAGLLVGLMTEYYTSHTYTPVREVAQSCETGAATNIIFGLALGYKSAVGPYLAIGLAIYIPWMLAGMYGIAIASLGMLGTLVIALTIDAYGPVADNAGGIAEMSAMEKHVRERTDVLDAAGNTTAAMGKGFAIGAAILTSLALFAAFLTRADLLLKEQNGSDFDLLLNINLLEPMVFTGLFIGAVLPAYFSAMTMKSVGAAAYKMIEEVRRQFRDIEGIMEGTGDPEYDQCVAISTQAALKEMIPPGILIMGTPLLVGWLFGIEAVAGVLAGSLVSGGVIAISSSNSGGAWDNAKKYIEAGNLGGKGTEMHRAAVVGDTVGDPLKDTSGPSLNILIKLSAILSLVFVPFFVQYGGILIG</sequence>
<feature type="transmembrane region" description="Helical" evidence="9">
    <location>
        <begin position="525"/>
        <end position="544"/>
    </location>
</feature>
<dbReference type="GO" id="GO:0000287">
    <property type="term" value="F:magnesium ion binding"/>
    <property type="evidence" value="ECO:0007669"/>
    <property type="project" value="UniProtKB-UniRule"/>
</dbReference>
<dbReference type="NCBIfam" id="NF001960">
    <property type="entry name" value="PRK00733.3-5"/>
    <property type="match status" value="1"/>
</dbReference>
<proteinExistence type="inferred from homology"/>
<evidence type="ECO:0000256" key="4">
    <source>
        <dbReference type="ARBA" id="ARBA00022842"/>
    </source>
</evidence>
<dbReference type="EMBL" id="GU474885">
    <property type="protein sequence ID" value="ADI18265.1"/>
    <property type="molecule type" value="Genomic_DNA"/>
</dbReference>
<comment type="subunit">
    <text evidence="9">Homodimer.</text>
</comment>
<keyword evidence="8 9" id="KW-0472">Membrane</keyword>
<organism evidence="10">
    <name type="scientific">uncultured Chromatiales bacterium HF0200_41F04</name>
    <dbReference type="NCBI Taxonomy" id="710740"/>
    <lineage>
        <taxon>Bacteria</taxon>
        <taxon>Pseudomonadati</taxon>
        <taxon>Pseudomonadota</taxon>
        <taxon>Gammaproteobacteria</taxon>
        <taxon>Chromatiales</taxon>
        <taxon>environmental samples</taxon>
    </lineage>
</organism>
<reference evidence="10" key="1">
    <citation type="journal article" date="2011" name="Environ. Microbiol.">
        <title>Time-series analyses of Monterey Bay coastal microbial picoplankton using a 'genome proxy' microarray.</title>
        <authorList>
            <person name="Rich V.I."/>
            <person name="Pham V.D."/>
            <person name="Eppley J."/>
            <person name="Shi Y."/>
            <person name="DeLong E.F."/>
        </authorList>
    </citation>
    <scope>NUCLEOTIDE SEQUENCE</scope>
</reference>
<protein>
    <recommendedName>
        <fullName evidence="9">Putative K(+)-stimulated pyrophosphate-energized sodium pump</fullName>
        <ecNumber evidence="9">7.2.3.1</ecNumber>
    </recommendedName>
    <alternativeName>
        <fullName evidence="9">Membrane-bound sodium-translocating pyrophosphatase</fullName>
    </alternativeName>
    <alternativeName>
        <fullName evidence="9">Pyrophosphate-energized inorganic pyrophosphatase</fullName>
        <shortName evidence="9">Na(+)-PPase</shortName>
    </alternativeName>
</protein>
<evidence type="ECO:0000256" key="1">
    <source>
        <dbReference type="ARBA" id="ARBA00004127"/>
    </source>
</evidence>
<keyword evidence="9" id="KW-1003">Cell membrane</keyword>